<comment type="caution">
    <text evidence="7">The sequence shown here is derived from an EMBL/GenBank/DDBJ whole genome shotgun (WGS) entry which is preliminary data.</text>
</comment>
<feature type="region of interest" description="Disordered" evidence="3">
    <location>
        <begin position="119"/>
        <end position="159"/>
    </location>
</feature>
<protein>
    <submittedName>
        <fullName evidence="7">DUF3235 domain-containing protein</fullName>
    </submittedName>
</protein>
<dbReference type="InterPro" id="IPR010618">
    <property type="entry name" value="RPF"/>
</dbReference>
<gene>
    <name evidence="7" type="ORF">JZY06_08530</name>
</gene>
<comment type="similarity">
    <text evidence="1">Belongs to the transglycosylase family. Rpf subfamily.</text>
</comment>
<dbReference type="SUPFAM" id="SSF53955">
    <property type="entry name" value="Lysozyme-like"/>
    <property type="match status" value="1"/>
</dbReference>
<feature type="chain" id="PRO_5036841546" evidence="4">
    <location>
        <begin position="36"/>
        <end position="219"/>
    </location>
</feature>
<dbReference type="Pfam" id="PF11574">
    <property type="entry name" value="Rpf1_C"/>
    <property type="match status" value="1"/>
</dbReference>
<evidence type="ECO:0000259" key="5">
    <source>
        <dbReference type="Pfam" id="PF06737"/>
    </source>
</evidence>
<feature type="compositionally biased region" description="Low complexity" evidence="3">
    <location>
        <begin position="143"/>
        <end position="159"/>
    </location>
</feature>
<organism evidence="7 8">
    <name type="scientific">Corynebacterium mendelii</name>
    <dbReference type="NCBI Taxonomy" id="2765362"/>
    <lineage>
        <taxon>Bacteria</taxon>
        <taxon>Bacillati</taxon>
        <taxon>Actinomycetota</taxon>
        <taxon>Actinomycetes</taxon>
        <taxon>Mycobacteriales</taxon>
        <taxon>Corynebacteriaceae</taxon>
        <taxon>Corynebacterium</taxon>
    </lineage>
</organism>
<proteinExistence type="inferred from homology"/>
<keyword evidence="2" id="KW-0378">Hydrolase</keyword>
<dbReference type="RefSeq" id="WP_207279140.1">
    <property type="nucleotide sequence ID" value="NZ_JAFLEQ010000016.1"/>
</dbReference>
<evidence type="ECO:0000259" key="6">
    <source>
        <dbReference type="Pfam" id="PF11574"/>
    </source>
</evidence>
<dbReference type="Pfam" id="PF06737">
    <property type="entry name" value="Transglycosylas"/>
    <property type="match status" value="1"/>
</dbReference>
<evidence type="ECO:0000256" key="2">
    <source>
        <dbReference type="ARBA" id="ARBA00022801"/>
    </source>
</evidence>
<keyword evidence="8" id="KW-1185">Reference proteome</keyword>
<evidence type="ECO:0000313" key="8">
    <source>
        <dbReference type="Proteomes" id="UP000664332"/>
    </source>
</evidence>
<dbReference type="AlphaFoldDB" id="A0A939E1C3"/>
<dbReference type="InterPro" id="IPR044905">
    <property type="entry name" value="Rpf1_C_sf"/>
</dbReference>
<dbReference type="InterPro" id="IPR023346">
    <property type="entry name" value="Lysozyme-like_dom_sf"/>
</dbReference>
<dbReference type="CDD" id="cd13925">
    <property type="entry name" value="RPF"/>
    <property type="match status" value="1"/>
</dbReference>
<sequence length="219" mass="22926">MAKHAKKRTPRFTRIATSAVALSAAVGAFAPTAQAAPISDWDRLAGCEAGGNWAINTGNGFYGGLQFTAGTWRAYGGGKYAPFAHQATRLQQIEIAEKVLAGQGWGAWPACSARLGLNSAPQSRPAPAASAPAVERLGSSDSADAPAPAQAPAPAATVDTADAEAVDAVYDLISRHLEEQGRSIPGEVESYYRANRDDFASFYASTRDAIREAAQGFQR</sequence>
<keyword evidence="4" id="KW-0732">Signal</keyword>
<evidence type="ECO:0000256" key="1">
    <source>
        <dbReference type="ARBA" id="ARBA00010830"/>
    </source>
</evidence>
<feature type="signal peptide" evidence="4">
    <location>
        <begin position="1"/>
        <end position="35"/>
    </location>
</feature>
<dbReference type="Gene3D" id="1.10.1200.100">
    <property type="entry name" value="conserved protein domain from corynebacterium diphtheriae"/>
    <property type="match status" value="1"/>
</dbReference>
<feature type="compositionally biased region" description="Low complexity" evidence="3">
    <location>
        <begin position="119"/>
        <end position="133"/>
    </location>
</feature>
<dbReference type="GO" id="GO:0016787">
    <property type="term" value="F:hydrolase activity"/>
    <property type="evidence" value="ECO:0007669"/>
    <property type="project" value="UniProtKB-KW"/>
</dbReference>
<dbReference type="EMBL" id="JAFLEQ010000016">
    <property type="protein sequence ID" value="MBN9644651.1"/>
    <property type="molecule type" value="Genomic_DNA"/>
</dbReference>
<dbReference type="Proteomes" id="UP000664332">
    <property type="component" value="Unassembled WGS sequence"/>
</dbReference>
<dbReference type="InterPro" id="IPR021630">
    <property type="entry name" value="Rpf1_C"/>
</dbReference>
<feature type="domain" description="Resuscitation-promoting factor core lysozyme-like" evidence="5">
    <location>
        <begin position="36"/>
        <end position="111"/>
    </location>
</feature>
<evidence type="ECO:0000256" key="4">
    <source>
        <dbReference type="SAM" id="SignalP"/>
    </source>
</evidence>
<feature type="domain" description="Resuscitation-promoting factor Rpf1 C-terminal" evidence="6">
    <location>
        <begin position="116"/>
        <end position="210"/>
    </location>
</feature>
<evidence type="ECO:0000313" key="7">
    <source>
        <dbReference type="EMBL" id="MBN9644651.1"/>
    </source>
</evidence>
<accession>A0A939E1C3</accession>
<name>A0A939E1C3_9CORY</name>
<reference evidence="7" key="1">
    <citation type="submission" date="2021-03" db="EMBL/GenBank/DDBJ databases">
        <authorList>
            <person name="Sun Q."/>
        </authorList>
    </citation>
    <scope>NUCLEOTIDE SEQUENCE</scope>
    <source>
        <strain evidence="7">CCM 8862</strain>
    </source>
</reference>
<evidence type="ECO:0000256" key="3">
    <source>
        <dbReference type="SAM" id="MobiDB-lite"/>
    </source>
</evidence>
<dbReference type="Gene3D" id="1.10.530.10">
    <property type="match status" value="1"/>
</dbReference>